<keyword evidence="2" id="KW-0802">TPR repeat</keyword>
<dbReference type="InterPro" id="IPR036388">
    <property type="entry name" value="WH-like_DNA-bd_sf"/>
</dbReference>
<dbReference type="SUPFAM" id="SSF48452">
    <property type="entry name" value="TPR-like"/>
    <property type="match status" value="1"/>
</dbReference>
<dbReference type="PANTHER" id="PTHR44943:SF8">
    <property type="entry name" value="TPR REPEAT-CONTAINING PROTEIN MJ0263"/>
    <property type="match status" value="1"/>
</dbReference>
<feature type="transmembrane region" description="Helical" evidence="4">
    <location>
        <begin position="154"/>
        <end position="172"/>
    </location>
</feature>
<keyword evidence="4" id="KW-0472">Membrane</keyword>
<dbReference type="InterPro" id="IPR001867">
    <property type="entry name" value="OmpR/PhoB-type_DNA-bd"/>
</dbReference>
<dbReference type="InterPro" id="IPR051685">
    <property type="entry name" value="Ycf3/AcsC/BcsC/TPR_MFPF"/>
</dbReference>
<dbReference type="PROSITE" id="PS50005">
    <property type="entry name" value="TPR"/>
    <property type="match status" value="1"/>
</dbReference>
<dbReference type="InterPro" id="IPR011990">
    <property type="entry name" value="TPR-like_helical_dom_sf"/>
</dbReference>
<dbReference type="Gene3D" id="3.40.50.10070">
    <property type="entry name" value="TolB, N-terminal domain"/>
    <property type="match status" value="1"/>
</dbReference>
<accession>A0A3B0WE81</accession>
<gene>
    <name evidence="6" type="ORF">MNBD_GAMMA06-235</name>
</gene>
<dbReference type="Pfam" id="PF14559">
    <property type="entry name" value="TPR_19"/>
    <property type="match status" value="1"/>
</dbReference>
<feature type="domain" description="OmpR/PhoB-type" evidence="5">
    <location>
        <begin position="12"/>
        <end position="110"/>
    </location>
</feature>
<evidence type="ECO:0000256" key="1">
    <source>
        <dbReference type="ARBA" id="ARBA00022737"/>
    </source>
</evidence>
<evidence type="ECO:0000256" key="2">
    <source>
        <dbReference type="ARBA" id="ARBA00022803"/>
    </source>
</evidence>
<dbReference type="InterPro" id="IPR019734">
    <property type="entry name" value="TPR_rpt"/>
</dbReference>
<dbReference type="EC" id="4.6.1.1" evidence="6"/>
<evidence type="ECO:0000256" key="3">
    <source>
        <dbReference type="ARBA" id="ARBA00023125"/>
    </source>
</evidence>
<dbReference type="PANTHER" id="PTHR44943">
    <property type="entry name" value="CELLULOSE SYNTHASE OPERON PROTEIN C"/>
    <property type="match status" value="1"/>
</dbReference>
<name>A0A3B0WE81_9ZZZZ</name>
<keyword evidence="6" id="KW-0456">Lyase</keyword>
<dbReference type="SUPFAM" id="SSF46894">
    <property type="entry name" value="C-terminal effector domain of the bipartite response regulators"/>
    <property type="match status" value="1"/>
</dbReference>
<dbReference type="GO" id="GO:0003677">
    <property type="term" value="F:DNA binding"/>
    <property type="evidence" value="ECO:0007669"/>
    <property type="project" value="UniProtKB-KW"/>
</dbReference>
<dbReference type="Gene3D" id="1.10.10.10">
    <property type="entry name" value="Winged helix-like DNA-binding domain superfamily/Winged helix DNA-binding domain"/>
    <property type="match status" value="1"/>
</dbReference>
<dbReference type="SMART" id="SM00862">
    <property type="entry name" value="Trans_reg_C"/>
    <property type="match status" value="1"/>
</dbReference>
<proteinExistence type="predicted"/>
<sequence length="582" mass="65589">MDIDNKTTQLTTTAFYLDKWLVDPSTNKIQFEKTKIKLEPKVMAVLVCLAQNPGETIERDKIEDIAWGRNIVGYGSLTNAIIKLRKALGDDAREKCFIETVSKKGYRLVCTVRQYDENEAASRTTKQQTNDQLETNILKAGATKGKKSHPKYPYYFLAILAVAIIGFSVWQMNYQDTPDKKASQSLAPATPVIAILPFKNLGLDKSQEYYSDGLTADLITELAKLSKISVVSRNAIFVYKESDANLKEVVEALGANYIIEGSVRRLKDKLRITARFVDTNNNITLWAESYDGSLADIFDFQDRVVKKIISSLEITLTDVERVRLANKYSNSIEAYDVFLKGWQNLWLQSRDGVIESRAYFLEALKLDNTFARAYANLSLSYIYDYLNGWSENPQQILQKANLYADKALSVNDGLPQVHFAKGLALTFSLKHLKAILAAEKALTINPNFADGHALLATALNYAGKTQQAALEMQSAMRLNPGYPGAYSVVYGEILFNQFKYKEAIDVFEKVLERNPEHVEARRWLVATLVSDGQLEEASWQVEMLEMSGAGISIQRIENTVPFKDPQHTKRFISNLRKAGFTH</sequence>
<dbReference type="GO" id="GO:0006355">
    <property type="term" value="P:regulation of DNA-templated transcription"/>
    <property type="evidence" value="ECO:0007669"/>
    <property type="project" value="InterPro"/>
</dbReference>
<dbReference type="GO" id="GO:0000160">
    <property type="term" value="P:phosphorelay signal transduction system"/>
    <property type="evidence" value="ECO:0007669"/>
    <property type="project" value="InterPro"/>
</dbReference>
<protein>
    <submittedName>
        <fullName evidence="6">Adenylate cyclase</fullName>
        <ecNumber evidence="6">4.6.1.1</ecNumber>
    </submittedName>
</protein>
<dbReference type="GO" id="GO:0004016">
    <property type="term" value="F:adenylate cyclase activity"/>
    <property type="evidence" value="ECO:0007669"/>
    <property type="project" value="UniProtKB-EC"/>
</dbReference>
<dbReference type="Gene3D" id="1.25.40.10">
    <property type="entry name" value="Tetratricopeptide repeat domain"/>
    <property type="match status" value="1"/>
</dbReference>
<keyword evidence="1" id="KW-0677">Repeat</keyword>
<keyword evidence="4" id="KW-1133">Transmembrane helix</keyword>
<dbReference type="AlphaFoldDB" id="A0A3B0WE81"/>
<dbReference type="SMART" id="SM00028">
    <property type="entry name" value="TPR"/>
    <property type="match status" value="3"/>
</dbReference>
<keyword evidence="4" id="KW-0812">Transmembrane</keyword>
<dbReference type="InterPro" id="IPR016032">
    <property type="entry name" value="Sig_transdc_resp-reg_C-effctor"/>
</dbReference>
<reference evidence="6" key="1">
    <citation type="submission" date="2018-06" db="EMBL/GenBank/DDBJ databases">
        <authorList>
            <person name="Zhirakovskaya E."/>
        </authorList>
    </citation>
    <scope>NUCLEOTIDE SEQUENCE</scope>
</reference>
<evidence type="ECO:0000313" key="6">
    <source>
        <dbReference type="EMBL" id="VAW53591.1"/>
    </source>
</evidence>
<dbReference type="Pfam" id="PF00486">
    <property type="entry name" value="Trans_reg_C"/>
    <property type="match status" value="1"/>
</dbReference>
<keyword evidence="3" id="KW-0238">DNA-binding</keyword>
<dbReference type="CDD" id="cd00383">
    <property type="entry name" value="trans_reg_C"/>
    <property type="match status" value="1"/>
</dbReference>
<organism evidence="6">
    <name type="scientific">hydrothermal vent metagenome</name>
    <dbReference type="NCBI Taxonomy" id="652676"/>
    <lineage>
        <taxon>unclassified sequences</taxon>
        <taxon>metagenomes</taxon>
        <taxon>ecological metagenomes</taxon>
    </lineage>
</organism>
<dbReference type="EMBL" id="UOFD01000064">
    <property type="protein sequence ID" value="VAW53591.1"/>
    <property type="molecule type" value="Genomic_DNA"/>
</dbReference>
<evidence type="ECO:0000259" key="5">
    <source>
        <dbReference type="PROSITE" id="PS51755"/>
    </source>
</evidence>
<evidence type="ECO:0000256" key="4">
    <source>
        <dbReference type="SAM" id="Phobius"/>
    </source>
</evidence>
<dbReference type="PROSITE" id="PS51755">
    <property type="entry name" value="OMPR_PHOB"/>
    <property type="match status" value="1"/>
</dbReference>